<evidence type="ECO:0000313" key="1">
    <source>
        <dbReference type="EMBL" id="BBA99297.1"/>
    </source>
</evidence>
<reference evidence="1 2" key="4">
    <citation type="journal article" date="2020" name="Sci. Rep.">
        <title>beta-carboline chemical signals induce reveromycin production through a LuxR family regulator in Streptomyces sp. SN-593.</title>
        <authorList>
            <person name="Panthee S."/>
            <person name="Kito N."/>
            <person name="Hayashi T."/>
            <person name="Shimizu T."/>
            <person name="Ishikawa J."/>
            <person name="Hamamoto H."/>
            <person name="Osada H."/>
            <person name="Takahashi S."/>
        </authorList>
    </citation>
    <scope>NUCLEOTIDE SEQUENCE [LARGE SCALE GENOMIC DNA]</scope>
    <source>
        <strain evidence="1 2">SN-593</strain>
    </source>
</reference>
<reference evidence="1 2" key="2">
    <citation type="journal article" date="2011" name="J. Antibiot.">
        <title>Furaquinocins I and J: novel polyketide isoprenoid hybrid compounds from Streptomyces reveromyceticus SN-593.</title>
        <authorList>
            <person name="Panthee S."/>
            <person name="Takahashi S."/>
            <person name="Takagi H."/>
            <person name="Nogawa T."/>
            <person name="Oowada E."/>
            <person name="Uramoto M."/>
            <person name="Osada H."/>
        </authorList>
    </citation>
    <scope>NUCLEOTIDE SEQUENCE [LARGE SCALE GENOMIC DNA]</scope>
    <source>
        <strain evidence="1 2">SN-593</strain>
    </source>
</reference>
<dbReference type="KEGG" id="arev:RVR_5853"/>
<dbReference type="AlphaFoldDB" id="A0A7U3VPZ5"/>
<dbReference type="Proteomes" id="UP000595703">
    <property type="component" value="Chromosome"/>
</dbReference>
<evidence type="ECO:0000313" key="2">
    <source>
        <dbReference type="Proteomes" id="UP000595703"/>
    </source>
</evidence>
<name>A0A7U3VPZ5_9ACTN</name>
<dbReference type="EMBL" id="AP018365">
    <property type="protein sequence ID" value="BBA99297.1"/>
    <property type="molecule type" value="Genomic_DNA"/>
</dbReference>
<proteinExistence type="predicted"/>
<reference evidence="1 2" key="1">
    <citation type="journal article" date="2010" name="J. Bacteriol.">
        <title>Biochemical characterization of a novel indole prenyltransferase from Streptomyces sp. SN-593.</title>
        <authorList>
            <person name="Takahashi S."/>
            <person name="Takagi H."/>
            <person name="Toyoda A."/>
            <person name="Uramoto M."/>
            <person name="Nogawa T."/>
            <person name="Ueki M."/>
            <person name="Sakaki Y."/>
            <person name="Osada H."/>
        </authorList>
    </citation>
    <scope>NUCLEOTIDE SEQUENCE [LARGE SCALE GENOMIC DNA]</scope>
    <source>
        <strain evidence="1 2">SN-593</strain>
    </source>
</reference>
<sequence>MPEVRCGAGAVTAWCTPGRHSMPDRDMTLLRYEHTLDGGEIPVYGCPPHVREQGLVPRLPGGAAFVGHRNTSPTAPIVCGPRPTPGGAPVPCAECTELTAAGRDPQRIRTGHASLDLYRLIEHRIAAHDTAPTWREDCDACARWQAGGRGIAATLAAHWSRHHGVMHTLGIASGGAGKGLCFADQPADVPLHTAP</sequence>
<gene>
    <name evidence="1" type="ORF">RVR_5853</name>
</gene>
<reference evidence="1 2" key="3">
    <citation type="journal article" date="2011" name="Nat. Chem. Biol.">
        <title>Reveromycin A biosynthesis uses RevG and RevJ for stereospecific spiroacetal formation.</title>
        <authorList>
            <person name="Takahashi S."/>
            <person name="Toyoda A."/>
            <person name="Sekiyama Y."/>
            <person name="Takagi H."/>
            <person name="Nogawa T."/>
            <person name="Uramoto M."/>
            <person name="Suzuki R."/>
            <person name="Koshino H."/>
            <person name="Kumano T."/>
            <person name="Panthee S."/>
            <person name="Dairi T."/>
            <person name="Ishikawa J."/>
            <person name="Ikeda H."/>
            <person name="Sakaki Y."/>
            <person name="Osada H."/>
        </authorList>
    </citation>
    <scope>NUCLEOTIDE SEQUENCE [LARGE SCALE GENOMIC DNA]</scope>
    <source>
        <strain evidence="1 2">SN-593</strain>
    </source>
</reference>
<protein>
    <submittedName>
        <fullName evidence="1">Uncharacterized protein</fullName>
    </submittedName>
</protein>
<accession>A0A7U3VPZ5</accession>
<organism evidence="1 2">
    <name type="scientific">Actinacidiphila reveromycinica</name>
    <dbReference type="NCBI Taxonomy" id="659352"/>
    <lineage>
        <taxon>Bacteria</taxon>
        <taxon>Bacillati</taxon>
        <taxon>Actinomycetota</taxon>
        <taxon>Actinomycetes</taxon>
        <taxon>Kitasatosporales</taxon>
        <taxon>Streptomycetaceae</taxon>
        <taxon>Actinacidiphila</taxon>
    </lineage>
</organism>
<keyword evidence="2" id="KW-1185">Reference proteome</keyword>